<dbReference type="InterPro" id="IPR016024">
    <property type="entry name" value="ARM-type_fold"/>
</dbReference>
<feature type="domain" description="MIF4G" evidence="4">
    <location>
        <begin position="603"/>
        <end position="819"/>
    </location>
</feature>
<dbReference type="InterPro" id="IPR038765">
    <property type="entry name" value="Papain-like_cys_pep_sf"/>
</dbReference>
<keyword evidence="3" id="KW-0648">Protein biosynthesis</keyword>
<dbReference type="EMBL" id="VYZN01000012">
    <property type="protein sequence ID" value="KAE9541763.1"/>
    <property type="molecule type" value="Genomic_DNA"/>
</dbReference>
<evidence type="ECO:0000256" key="2">
    <source>
        <dbReference type="ARBA" id="ARBA00022540"/>
    </source>
</evidence>
<dbReference type="GO" id="GO:0003729">
    <property type="term" value="F:mRNA binding"/>
    <property type="evidence" value="ECO:0007669"/>
    <property type="project" value="TreeGrafter"/>
</dbReference>
<dbReference type="GO" id="GO:0016281">
    <property type="term" value="C:eukaryotic translation initiation factor 4F complex"/>
    <property type="evidence" value="ECO:0007669"/>
    <property type="project" value="TreeGrafter"/>
</dbReference>
<comment type="caution">
    <text evidence="5">The sequence shown here is derived from an EMBL/GenBank/DDBJ whole genome shotgun (WGS) entry which is preliminary data.</text>
</comment>
<organism evidence="5 6">
    <name type="scientific">Aphis glycines</name>
    <name type="common">Soybean aphid</name>
    <dbReference type="NCBI Taxonomy" id="307491"/>
    <lineage>
        <taxon>Eukaryota</taxon>
        <taxon>Metazoa</taxon>
        <taxon>Ecdysozoa</taxon>
        <taxon>Arthropoda</taxon>
        <taxon>Hexapoda</taxon>
        <taxon>Insecta</taxon>
        <taxon>Pterygota</taxon>
        <taxon>Neoptera</taxon>
        <taxon>Paraneoptera</taxon>
        <taxon>Hemiptera</taxon>
        <taxon>Sternorrhyncha</taxon>
        <taxon>Aphidomorpha</taxon>
        <taxon>Aphidoidea</taxon>
        <taxon>Aphididae</taxon>
        <taxon>Aphidini</taxon>
        <taxon>Aphis</taxon>
        <taxon>Aphis</taxon>
    </lineage>
</organism>
<evidence type="ECO:0000256" key="1">
    <source>
        <dbReference type="ARBA" id="ARBA00005775"/>
    </source>
</evidence>
<dbReference type="GO" id="GO:0003743">
    <property type="term" value="F:translation initiation factor activity"/>
    <property type="evidence" value="ECO:0007669"/>
    <property type="project" value="UniProtKB-KW"/>
</dbReference>
<proteinExistence type="inferred from homology"/>
<dbReference type="OrthoDB" id="6616088at2759"/>
<dbReference type="SUPFAM" id="SSF54001">
    <property type="entry name" value="Cysteine proteinases"/>
    <property type="match status" value="2"/>
</dbReference>
<keyword evidence="2" id="KW-0396">Initiation factor</keyword>
<comment type="similarity">
    <text evidence="1">Belongs to the eukaryotic initiation factor 4G family.</text>
</comment>
<protein>
    <recommendedName>
        <fullName evidence="4">MIF4G domain-containing protein</fullName>
    </recommendedName>
</protein>
<evidence type="ECO:0000313" key="6">
    <source>
        <dbReference type="Proteomes" id="UP000475862"/>
    </source>
</evidence>
<dbReference type="Gene3D" id="3.90.70.10">
    <property type="entry name" value="Cysteine proteinases"/>
    <property type="match status" value="2"/>
</dbReference>
<feature type="domain" description="MIF4G" evidence="4">
    <location>
        <begin position="1195"/>
        <end position="1411"/>
    </location>
</feature>
<dbReference type="Gene3D" id="1.25.40.180">
    <property type="match status" value="3"/>
</dbReference>
<dbReference type="Proteomes" id="UP000475862">
    <property type="component" value="Unassembled WGS sequence"/>
</dbReference>
<keyword evidence="6" id="KW-1185">Reference proteome</keyword>
<dbReference type="InterPro" id="IPR003890">
    <property type="entry name" value="MIF4G-like_typ-3"/>
</dbReference>
<dbReference type="PANTHER" id="PTHR23253">
    <property type="entry name" value="EUKARYOTIC TRANSLATION INITIATION FACTOR 4 GAMMA"/>
    <property type="match status" value="1"/>
</dbReference>
<dbReference type="SMART" id="SM00543">
    <property type="entry name" value="MIF4G"/>
    <property type="match status" value="3"/>
</dbReference>
<name>A0A6G0TZ59_APHGL</name>
<evidence type="ECO:0000259" key="4">
    <source>
        <dbReference type="SMART" id="SM00543"/>
    </source>
</evidence>
<dbReference type="SUPFAM" id="SSF48371">
    <property type="entry name" value="ARM repeat"/>
    <property type="match status" value="3"/>
</dbReference>
<evidence type="ECO:0000313" key="5">
    <source>
        <dbReference type="EMBL" id="KAE9541763.1"/>
    </source>
</evidence>
<sequence length="1559" mass="181223">MEQINDSVEILNIVKSIVYHLNITNLANMTRKIIALPINNIKLLEEALQRQNYTHIYADMCASLINDSKFNKLITNTEISFQKVLLKKCSDVFRTLTKHNSRELDELKQIMQNKNMEQQMFIGALNSYQFEFSKKVISNCRFISELYRKGAIPEKIILSYITDLSYENEELHLYCLCVMLQLTGPILSKAYDLNEPVDTLLFAKDNYEMSSTLKCLILKVQKMHSEGWIKEESNKYIGNNYTKFSELPKEMKNMYTLKSYNIMALLIFDECYDVLFNFVDNKKIDQVIHLLKMNKFLIRYDPITFIVSMILVALEENQNIRNYAGKLLDNIVKKKLLSNHSIQSGVNKVLNDLGIKEEYPNLSNLICGEKRICLMCTKIDELETEKNSIEIWKKKEVGMSLSKPRSMKSYLVKQPGFEQIDFNHTKTFNEIALLRNGSCFQNKSIYQCLLQKAIIIKSGNIDLQKEIDDFFQPITKSCVSINCNCSREVVTKVTYHIVVELLSIPKGFRAFGKYNHLENTTKISQYYAGKVWLKLEDISKTITINENVYNLRGIIAFDGSAIKLRQSYGHYIAYGLRSNDQWQCYDDLKDQVSTKSKTFKEILNIVKSIVYHLNITNLANMTRKIIALPINNIKLLEEALQRQNYTHIYADMCASLINDSKFNKLITNTEISFQKVLLKKCSDVFRTLTKHNSRELDELKQIMQNKNMEQQMFIGALNSYQFEFSKKVISNCRFISELYRKGAIPEKIILSYITDLSYENEELHLYCLCVMLQLTGPILSKAYDLNEPVDTLLFAKDNYEMSSTLKCLILKVQKMHSEGWIKEESNKYIGNNYTKFSELPKEMKNMYTLKSYNIMALLIFDECYDVLFNFVDNKKIDQVIHLLKMNKFLIRYDPITFIVSMILVALEENQNIRNYAGKLLDNIVKKKLLSNHSIQSGVNKVLNDLGIKEEYPNLSNLICGEKRICLMCTKIDELETEKNSIEIWKKKEVGMSLSKPRSMKSYLVKQPGFEQIDFNHTKTFNEIALLRNGSCFQNKSIYQCLLQKAIIIKSGNIDLQKEIDDFFQPITKSCVSINCNCSREVVTKVTYHIVVELLSIPKGFRAFGKYNHLENTTKISQYYAGKVWLKLEDISKTITINENVYNLRGIIAFDGSAIKLRQSYGHYIAYGLRSNDQWQCYDDLKDQVSTKSKTFKEILNIVKSIVYHLNITNLANMTRKIIALPINNIKLLEEALQRQNYTHIYADMCASLINDSKFNKLITNTEISFQKVLLKKCSDVFRTLTKHNSRELDELKQIMQNKNMEQQMFIGALNSYQFEFSKKVISNCRFISELYRKGAIPEKIILSYITDLSYENEELHLYCLCVMLQLTGPILSKAYDLNEPVDTLLFAKDNYEMSSTLKCLILKVQKMHSEGWIKEESNKYIGNNYTKFSELPKEMKNMYTLKSYNIMALLIFDECYDVLFNFVDNKKIDQVIHLLKMNKFLIRYDPITFIVSMILVALEENQNIRNYAGKLLDNIVKKKLLSNHSIQSGVNKVLNDLGIKEEYPNLSNLMLDITSQFKV</sequence>
<feature type="domain" description="MIF4G" evidence="4">
    <location>
        <begin position="11"/>
        <end position="227"/>
    </location>
</feature>
<dbReference type="PANTHER" id="PTHR23253:SF9">
    <property type="entry name" value="EUKARYOTIC TRANSLATION INITIATION FACTOR 4 GAMMA 2"/>
    <property type="match status" value="1"/>
</dbReference>
<gene>
    <name evidence="5" type="ORF">AGLY_003754</name>
</gene>
<evidence type="ECO:0000256" key="3">
    <source>
        <dbReference type="ARBA" id="ARBA00022917"/>
    </source>
</evidence>
<reference evidence="5 6" key="1">
    <citation type="submission" date="2019-08" db="EMBL/GenBank/DDBJ databases">
        <title>The genome of the soybean aphid Biotype 1, its phylome, world population structure and adaptation to the North American continent.</title>
        <authorList>
            <person name="Giordano R."/>
            <person name="Donthu R.K."/>
            <person name="Hernandez A.G."/>
            <person name="Wright C.L."/>
            <person name="Zimin A.V."/>
        </authorList>
    </citation>
    <scope>NUCLEOTIDE SEQUENCE [LARGE SCALE GENOMIC DNA]</scope>
    <source>
        <tissue evidence="5">Whole aphids</tissue>
    </source>
</reference>
<accession>A0A6G0TZ59</accession>